<dbReference type="SUPFAM" id="SSF52833">
    <property type="entry name" value="Thioredoxin-like"/>
    <property type="match status" value="1"/>
</dbReference>
<name>A0A7X0PBR8_9BURK</name>
<dbReference type="Pfam" id="PF01323">
    <property type="entry name" value="DSBA"/>
    <property type="match status" value="1"/>
</dbReference>
<feature type="domain" description="DSBA-like thioredoxin" evidence="7">
    <location>
        <begin position="34"/>
        <end position="171"/>
    </location>
</feature>
<dbReference type="Gene3D" id="3.40.30.10">
    <property type="entry name" value="Glutaredoxin"/>
    <property type="match status" value="1"/>
</dbReference>
<dbReference type="RefSeq" id="WP_260420121.1">
    <property type="nucleotide sequence ID" value="NZ_JACHLK010000002.1"/>
</dbReference>
<feature type="disulfide bond" description="Redox-active" evidence="6">
    <location>
        <begin position="42"/>
        <end position="45"/>
    </location>
</feature>
<dbReference type="PANTHER" id="PTHR35891">
    <property type="entry name" value="THIOL:DISULFIDE INTERCHANGE PROTEIN DSBA"/>
    <property type="match status" value="1"/>
</dbReference>
<dbReference type="PIRSF" id="PIRSF001488">
    <property type="entry name" value="Tdi_protein"/>
    <property type="match status" value="1"/>
</dbReference>
<dbReference type="GO" id="GO:0042597">
    <property type="term" value="C:periplasmic space"/>
    <property type="evidence" value="ECO:0007669"/>
    <property type="project" value="UniProtKB-SubCell"/>
</dbReference>
<evidence type="ECO:0000313" key="9">
    <source>
        <dbReference type="Proteomes" id="UP000575083"/>
    </source>
</evidence>
<dbReference type="InterPro" id="IPR050824">
    <property type="entry name" value="Thiol_disulfide_DsbA"/>
</dbReference>
<protein>
    <recommendedName>
        <fullName evidence="5">Thiol:disulfide interchange protein</fullName>
    </recommendedName>
</protein>
<keyword evidence="3 5" id="KW-1015">Disulfide bond</keyword>
<dbReference type="AlphaFoldDB" id="A0A7X0PBR8"/>
<accession>A0A7X0PBR8</accession>
<keyword evidence="5" id="KW-0574">Periplasm</keyword>
<evidence type="ECO:0000256" key="1">
    <source>
        <dbReference type="ARBA" id="ARBA00005791"/>
    </source>
</evidence>
<dbReference type="InterPro" id="IPR036249">
    <property type="entry name" value="Thioredoxin-like_sf"/>
</dbReference>
<dbReference type="PANTHER" id="PTHR35891:SF3">
    <property type="entry name" value="THIOL:DISULFIDE INTERCHANGE PROTEIN DSBL"/>
    <property type="match status" value="1"/>
</dbReference>
<evidence type="ECO:0000256" key="4">
    <source>
        <dbReference type="ARBA" id="ARBA00023284"/>
    </source>
</evidence>
<comment type="subcellular location">
    <subcellularLocation>
        <location evidence="5">Periplasm</location>
    </subcellularLocation>
</comment>
<reference evidence="8 9" key="1">
    <citation type="submission" date="2020-08" db="EMBL/GenBank/DDBJ databases">
        <title>Functional genomics of gut bacteria from endangered species of beetles.</title>
        <authorList>
            <person name="Carlos-Shanley C."/>
        </authorList>
    </citation>
    <scope>NUCLEOTIDE SEQUENCE [LARGE SCALE GENOMIC DNA]</scope>
    <source>
        <strain evidence="8 9">S00198</strain>
    </source>
</reference>
<sequence length="195" mass="21700">MHSASRAQEHFAPGRHYVEISPRQPTKNPKQVEVLEFFAYSCSHCNAFEPALEAWVKKLPPEVLFRRIPVAFREDLMVHQQLYFALEALDLVKQLHGRVFRNIHADKQRLTTLAEIAAFAERTGGDGKWLVETMNSFEVAAKVKQATALVTGYKVEGTPSLGVDGRWLTSGSMAGSNARSLAVADHLITLASKAR</sequence>
<comment type="caution">
    <text evidence="8">The sequence shown here is derived from an EMBL/GenBank/DDBJ whole genome shotgun (WGS) entry which is preliminary data.</text>
</comment>
<evidence type="ECO:0000313" key="8">
    <source>
        <dbReference type="EMBL" id="MBB6558694.1"/>
    </source>
</evidence>
<dbReference type="GO" id="GO:0016491">
    <property type="term" value="F:oxidoreductase activity"/>
    <property type="evidence" value="ECO:0007669"/>
    <property type="project" value="InterPro"/>
</dbReference>
<evidence type="ECO:0000256" key="3">
    <source>
        <dbReference type="ARBA" id="ARBA00023157"/>
    </source>
</evidence>
<keyword evidence="4" id="KW-0676">Redox-active center</keyword>
<dbReference type="CDD" id="cd03019">
    <property type="entry name" value="DsbA_DsbA"/>
    <property type="match status" value="1"/>
</dbReference>
<keyword evidence="2" id="KW-0732">Signal</keyword>
<proteinExistence type="inferred from homology"/>
<evidence type="ECO:0000259" key="7">
    <source>
        <dbReference type="Pfam" id="PF01323"/>
    </source>
</evidence>
<evidence type="ECO:0000256" key="2">
    <source>
        <dbReference type="ARBA" id="ARBA00022729"/>
    </source>
</evidence>
<dbReference type="InterPro" id="IPR023205">
    <property type="entry name" value="DsbA/DsbL"/>
</dbReference>
<evidence type="ECO:0000256" key="6">
    <source>
        <dbReference type="PIRSR" id="PIRSR001488-1"/>
    </source>
</evidence>
<organism evidence="8 9">
    <name type="scientific">Acidovorax soli</name>
    <dbReference type="NCBI Taxonomy" id="592050"/>
    <lineage>
        <taxon>Bacteria</taxon>
        <taxon>Pseudomonadati</taxon>
        <taxon>Pseudomonadota</taxon>
        <taxon>Betaproteobacteria</taxon>
        <taxon>Burkholderiales</taxon>
        <taxon>Comamonadaceae</taxon>
        <taxon>Acidovorax</taxon>
    </lineage>
</organism>
<dbReference type="InterPro" id="IPR001853">
    <property type="entry name" value="DSBA-like_thioredoxin_dom"/>
</dbReference>
<gene>
    <name evidence="8" type="ORF">HNP48_001358</name>
</gene>
<comment type="similarity">
    <text evidence="1">Belongs to the thioredoxin family. DsbA subfamily.</text>
</comment>
<dbReference type="Proteomes" id="UP000575083">
    <property type="component" value="Unassembled WGS sequence"/>
</dbReference>
<dbReference type="EMBL" id="JACHLK010000002">
    <property type="protein sequence ID" value="MBB6558694.1"/>
    <property type="molecule type" value="Genomic_DNA"/>
</dbReference>
<evidence type="ECO:0000256" key="5">
    <source>
        <dbReference type="PIRNR" id="PIRNR001488"/>
    </source>
</evidence>
<keyword evidence="9" id="KW-1185">Reference proteome</keyword>